<evidence type="ECO:0000256" key="7">
    <source>
        <dbReference type="ARBA" id="ARBA00022824"/>
    </source>
</evidence>
<feature type="region of interest" description="Disordered" evidence="12">
    <location>
        <begin position="525"/>
        <end position="547"/>
    </location>
</feature>
<evidence type="ECO:0000256" key="1">
    <source>
        <dbReference type="ARBA" id="ARBA00004477"/>
    </source>
</evidence>
<protein>
    <recommendedName>
        <fullName evidence="14">ABC transporter domain-containing protein</fullName>
    </recommendedName>
</protein>
<dbReference type="Pfam" id="PF01061">
    <property type="entry name" value="ABC2_membrane"/>
    <property type="match status" value="1"/>
</dbReference>
<evidence type="ECO:0000256" key="9">
    <source>
        <dbReference type="ARBA" id="ARBA00022989"/>
    </source>
</evidence>
<comment type="caution">
    <text evidence="15">The sequence shown here is derived from an EMBL/GenBank/DDBJ whole genome shotgun (WGS) entry which is preliminary data.</text>
</comment>
<keyword evidence="9 13" id="KW-1133">Transmembrane helix</keyword>
<dbReference type="FunFam" id="3.40.50.300:FF:000702">
    <property type="entry name" value="ABC transporter (Adp1)"/>
    <property type="match status" value="1"/>
</dbReference>
<dbReference type="PROSITE" id="PS00211">
    <property type="entry name" value="ABC_TRANSPORTER_1"/>
    <property type="match status" value="1"/>
</dbReference>
<dbReference type="EMBL" id="BPWL01000003">
    <property type="protein sequence ID" value="GJJ08367.1"/>
    <property type="molecule type" value="Genomic_DNA"/>
</dbReference>
<gene>
    <name evidence="15" type="ORF">Clacol_002581</name>
</gene>
<keyword evidence="11" id="KW-0325">Glycoprotein</keyword>
<comment type="subcellular location">
    <subcellularLocation>
        <location evidence="1">Endoplasmic reticulum membrane</location>
        <topology evidence="1">Multi-pass membrane protein</topology>
    </subcellularLocation>
</comment>
<evidence type="ECO:0000256" key="12">
    <source>
        <dbReference type="SAM" id="MobiDB-lite"/>
    </source>
</evidence>
<dbReference type="GO" id="GO:0016887">
    <property type="term" value="F:ATP hydrolysis activity"/>
    <property type="evidence" value="ECO:0007669"/>
    <property type="project" value="InterPro"/>
</dbReference>
<keyword evidence="16" id="KW-1185">Reference proteome</keyword>
<dbReference type="PANTHER" id="PTHR48041">
    <property type="entry name" value="ABC TRANSPORTER G FAMILY MEMBER 28"/>
    <property type="match status" value="1"/>
</dbReference>
<name>A0AAV5A4J2_9AGAM</name>
<dbReference type="InterPro" id="IPR017871">
    <property type="entry name" value="ABC_transporter-like_CS"/>
</dbReference>
<evidence type="ECO:0000256" key="6">
    <source>
        <dbReference type="ARBA" id="ARBA00022741"/>
    </source>
</evidence>
<comment type="similarity">
    <text evidence="2">Belongs to the ABC transporter superfamily. ABCG family. Eye pigment precursor importer (TC 3.A.1.204) subfamily.</text>
</comment>
<keyword evidence="8" id="KW-0067">ATP-binding</keyword>
<dbReference type="PROSITE" id="PS50893">
    <property type="entry name" value="ABC_TRANSPORTER_2"/>
    <property type="match status" value="1"/>
</dbReference>
<evidence type="ECO:0000256" key="3">
    <source>
        <dbReference type="ARBA" id="ARBA00022448"/>
    </source>
</evidence>
<keyword evidence="6" id="KW-0547">Nucleotide-binding</keyword>
<evidence type="ECO:0000313" key="15">
    <source>
        <dbReference type="EMBL" id="GJJ08367.1"/>
    </source>
</evidence>
<dbReference type="SMART" id="SM00382">
    <property type="entry name" value="AAA"/>
    <property type="match status" value="1"/>
</dbReference>
<feature type="transmembrane region" description="Helical" evidence="13">
    <location>
        <begin position="763"/>
        <end position="781"/>
    </location>
</feature>
<dbReference type="InterPro" id="IPR003593">
    <property type="entry name" value="AAA+_ATPase"/>
</dbReference>
<evidence type="ECO:0000256" key="11">
    <source>
        <dbReference type="ARBA" id="ARBA00023180"/>
    </source>
</evidence>
<evidence type="ECO:0000256" key="5">
    <source>
        <dbReference type="ARBA" id="ARBA00022729"/>
    </source>
</evidence>
<keyword evidence="7" id="KW-0256">Endoplasmic reticulum</keyword>
<dbReference type="InterPro" id="IPR027417">
    <property type="entry name" value="P-loop_NTPase"/>
</dbReference>
<proteinExistence type="inferred from homology"/>
<dbReference type="GO" id="GO:0140359">
    <property type="term" value="F:ABC-type transporter activity"/>
    <property type="evidence" value="ECO:0007669"/>
    <property type="project" value="InterPro"/>
</dbReference>
<dbReference type="GO" id="GO:0005789">
    <property type="term" value="C:endoplasmic reticulum membrane"/>
    <property type="evidence" value="ECO:0007669"/>
    <property type="project" value="UniProtKB-SubCell"/>
</dbReference>
<evidence type="ECO:0000256" key="13">
    <source>
        <dbReference type="SAM" id="Phobius"/>
    </source>
</evidence>
<accession>A0AAV5A4J2</accession>
<evidence type="ECO:0000256" key="2">
    <source>
        <dbReference type="ARBA" id="ARBA00005814"/>
    </source>
</evidence>
<keyword evidence="10 13" id="KW-0472">Membrane</keyword>
<evidence type="ECO:0000256" key="8">
    <source>
        <dbReference type="ARBA" id="ARBA00022840"/>
    </source>
</evidence>
<feature type="transmembrane region" description="Helical" evidence="13">
    <location>
        <begin position="697"/>
        <end position="718"/>
    </location>
</feature>
<keyword evidence="4 13" id="KW-0812">Transmembrane</keyword>
<dbReference type="InterPro" id="IPR003439">
    <property type="entry name" value="ABC_transporter-like_ATP-bd"/>
</dbReference>
<evidence type="ECO:0000256" key="10">
    <source>
        <dbReference type="ARBA" id="ARBA00023136"/>
    </source>
</evidence>
<feature type="transmembrane region" description="Helical" evidence="13">
    <location>
        <begin position="830"/>
        <end position="852"/>
    </location>
</feature>
<keyword evidence="5" id="KW-0732">Signal</keyword>
<reference evidence="15" key="1">
    <citation type="submission" date="2021-10" db="EMBL/GenBank/DDBJ databases">
        <title>De novo Genome Assembly of Clathrus columnatus (Basidiomycota, Fungi) Using Illumina and Nanopore Sequence Data.</title>
        <authorList>
            <person name="Ogiso-Tanaka E."/>
            <person name="Itagaki H."/>
            <person name="Hosoya T."/>
            <person name="Hosaka K."/>
        </authorList>
    </citation>
    <scope>NUCLEOTIDE SEQUENCE</scope>
    <source>
        <strain evidence="15">MO-923</strain>
    </source>
</reference>
<dbReference type="Gene3D" id="3.40.50.300">
    <property type="entry name" value="P-loop containing nucleotide triphosphate hydrolases"/>
    <property type="match status" value="1"/>
</dbReference>
<evidence type="ECO:0000259" key="14">
    <source>
        <dbReference type="PROSITE" id="PS50893"/>
    </source>
</evidence>
<dbReference type="AlphaFoldDB" id="A0AAV5A4J2"/>
<feature type="domain" description="ABC transporter" evidence="14">
    <location>
        <begin position="259"/>
        <end position="508"/>
    </location>
</feature>
<dbReference type="GO" id="GO:0005524">
    <property type="term" value="F:ATP binding"/>
    <property type="evidence" value="ECO:0007669"/>
    <property type="project" value="UniProtKB-KW"/>
</dbReference>
<dbReference type="PANTHER" id="PTHR48041:SF2">
    <property type="entry name" value="ATP-DEPENDENT PERMEASE-RELATED"/>
    <property type="match status" value="1"/>
</dbReference>
<dbReference type="Pfam" id="PF00005">
    <property type="entry name" value="ABC_tran"/>
    <property type="match status" value="1"/>
</dbReference>
<organism evidence="15 16">
    <name type="scientific">Clathrus columnatus</name>
    <dbReference type="NCBI Taxonomy" id="1419009"/>
    <lineage>
        <taxon>Eukaryota</taxon>
        <taxon>Fungi</taxon>
        <taxon>Dikarya</taxon>
        <taxon>Basidiomycota</taxon>
        <taxon>Agaricomycotina</taxon>
        <taxon>Agaricomycetes</taxon>
        <taxon>Phallomycetidae</taxon>
        <taxon>Phallales</taxon>
        <taxon>Clathraceae</taxon>
        <taxon>Clathrus</taxon>
    </lineage>
</organism>
<feature type="transmembrane region" description="Helical" evidence="13">
    <location>
        <begin position="662"/>
        <end position="682"/>
    </location>
</feature>
<dbReference type="Proteomes" id="UP001050691">
    <property type="component" value="Unassembled WGS sequence"/>
</dbReference>
<evidence type="ECO:0000256" key="4">
    <source>
        <dbReference type="ARBA" id="ARBA00022692"/>
    </source>
</evidence>
<evidence type="ECO:0000313" key="16">
    <source>
        <dbReference type="Proteomes" id="UP001050691"/>
    </source>
</evidence>
<keyword evidence="3" id="KW-0813">Transport</keyword>
<feature type="transmembrane region" description="Helical" evidence="13">
    <location>
        <begin position="206"/>
        <end position="229"/>
    </location>
</feature>
<dbReference type="SUPFAM" id="SSF52540">
    <property type="entry name" value="P-loop containing nucleoside triphosphate hydrolases"/>
    <property type="match status" value="1"/>
</dbReference>
<dbReference type="InterPro" id="IPR050352">
    <property type="entry name" value="ABCG_transporters"/>
</dbReference>
<sequence>MSLVCQTDQACANFPLRELPETGPFVSDNEHNMTCYRDGETIIENHQMCDVTNIKILEMLKERKPQVTFSCDKKASTCRFQFWVQEVESFYCALDTCDIGSKPQYDKNITEYTCQNLQCRCVPGRMLCGEAGSINIDEFLEQEIKGPGRFSCTTGSGCTFEEDAMNSLIVTMFGDSYITLNCGGGECLHFSQVPGYQRPPKPSRTVWVALSAALAGLIFILASAGLWYLGRAHSDSLGQIRLPQSEAAKLLNDHVPAGLHFSDLSYSIGSQQVLTEINGNVNPGEILAIMGASGAGKTTLLDILARKNKKGTVAGTSLVNGQIVTDDDFRKVVGFVDQEDTLMSTLTVYETVLYSALLRLPREMSIEAKKYRTLETLNELGILGIKDSRIGDSGKRSISGGEKRRVSIACELVTSPSILFLDEPTSGYTEFTLVLGLDSYNASNVIECLVTLARDYKRTVVFTIHQPRSNIVALFDKLLLLAYGRLVYSGPMIDLTMKSEEKKSVSPASTQNIILDEGPYADEERGVGLESSPALSSNAAEEAETVQAESRANVFAETASLSGRYLKHKTSLLLQVMSGPSKLNAPLSPELAALVEDYTKSDIAASLRSEMESLLNNGGGSHTGASSIVAENPLRSRQRATWVTQFRILSGRAFKNLYRNPALLAAHYISSIVIAVICSILFRDLKNDIPGFQNRLGLFFFSLALFGLSCLSSIGVFAEERLLFMRESVFPSASSKPALHDPNVDSLLFAGLLINRETLGKKLSWILITSIFHAAFEALAVNELRYLQLKENKVALFNILHWYGVEIDVPAAAVLSSFGLQAQSFWWPDISLLGIMFGVFTVASYILLHYYVAEQR</sequence>
<dbReference type="InterPro" id="IPR013525">
    <property type="entry name" value="ABC2_TM"/>
</dbReference>
<dbReference type="CDD" id="cd03213">
    <property type="entry name" value="ABCG_EPDR"/>
    <property type="match status" value="1"/>
</dbReference>